<proteinExistence type="predicted"/>
<dbReference type="AlphaFoldDB" id="A0AAV2SQA6"/>
<protein>
    <submittedName>
        <fullName evidence="1">Uncharacterized protein</fullName>
    </submittedName>
</protein>
<gene>
    <name evidence="1" type="ORF">MNOR_LOCUS39577</name>
</gene>
<comment type="caution">
    <text evidence="1">The sequence shown here is derived from an EMBL/GenBank/DDBJ whole genome shotgun (WGS) entry which is preliminary data.</text>
</comment>
<sequence length="110" mass="13010">MSHTGVSLNFMSLYNVMFKSRLGIFVLIHFTPLYGFKKSNSVNIAKDKFLVLIKTHLWNLIFTHQIYRNVSWYGIYMEAMVYLDGRRHYQLVRGHRKFYGQGEKPSDTPT</sequence>
<evidence type="ECO:0000313" key="1">
    <source>
        <dbReference type="EMBL" id="CAL4228030.1"/>
    </source>
</evidence>
<evidence type="ECO:0000313" key="2">
    <source>
        <dbReference type="Proteomes" id="UP001497623"/>
    </source>
</evidence>
<dbReference type="Proteomes" id="UP001497623">
    <property type="component" value="Unassembled WGS sequence"/>
</dbReference>
<organism evidence="1 2">
    <name type="scientific">Meganyctiphanes norvegica</name>
    <name type="common">Northern krill</name>
    <name type="synonym">Thysanopoda norvegica</name>
    <dbReference type="NCBI Taxonomy" id="48144"/>
    <lineage>
        <taxon>Eukaryota</taxon>
        <taxon>Metazoa</taxon>
        <taxon>Ecdysozoa</taxon>
        <taxon>Arthropoda</taxon>
        <taxon>Crustacea</taxon>
        <taxon>Multicrustacea</taxon>
        <taxon>Malacostraca</taxon>
        <taxon>Eumalacostraca</taxon>
        <taxon>Eucarida</taxon>
        <taxon>Euphausiacea</taxon>
        <taxon>Euphausiidae</taxon>
        <taxon>Meganyctiphanes</taxon>
    </lineage>
</organism>
<name>A0AAV2SQA6_MEGNR</name>
<feature type="non-terminal residue" evidence="1">
    <location>
        <position position="110"/>
    </location>
</feature>
<reference evidence="1 2" key="1">
    <citation type="submission" date="2024-05" db="EMBL/GenBank/DDBJ databases">
        <authorList>
            <person name="Wallberg A."/>
        </authorList>
    </citation>
    <scope>NUCLEOTIDE SEQUENCE [LARGE SCALE GENOMIC DNA]</scope>
</reference>
<accession>A0AAV2SQA6</accession>
<dbReference type="EMBL" id="CAXKWB010105201">
    <property type="protein sequence ID" value="CAL4228030.1"/>
    <property type="molecule type" value="Genomic_DNA"/>
</dbReference>
<keyword evidence="2" id="KW-1185">Reference proteome</keyword>